<protein>
    <submittedName>
        <fullName evidence="2">Membrane protein</fullName>
    </submittedName>
</protein>
<keyword evidence="3" id="KW-1185">Reference proteome</keyword>
<dbReference type="EMBL" id="FN543502">
    <property type="protein sequence ID" value="CBG87827.1"/>
    <property type="molecule type" value="Genomic_DNA"/>
</dbReference>
<dbReference type="HOGENOM" id="CLU_3326368_0_0_6"/>
<dbReference type="AlphaFoldDB" id="D2TT14"/>
<reference evidence="2 3" key="1">
    <citation type="journal article" date="2010" name="J. Bacteriol.">
        <title>The Citrobacter rodentium genome sequence reveals convergent evolution with human pathogenic Escherichia coli.</title>
        <authorList>
            <person name="Petty N.K."/>
            <person name="Bulgin R."/>
            <person name="Crepin V.F."/>
            <person name="Cerdeno-Tarraga A.M."/>
            <person name="Schroeder G.N."/>
            <person name="Quail M.A."/>
            <person name="Lennard N."/>
            <person name="Corton C."/>
            <person name="Barron A."/>
            <person name="Clark L."/>
            <person name="Toribio A.L."/>
            <person name="Parkhill J."/>
            <person name="Dougan G."/>
            <person name="Frankel G."/>
            <person name="Thomson N.R."/>
        </authorList>
    </citation>
    <scope>NUCLEOTIDE SEQUENCE [LARGE SCALE GENOMIC DNA]</scope>
    <source>
        <strain evidence="2 3">ICC168</strain>
    </source>
</reference>
<organism evidence="2 3">
    <name type="scientific">Citrobacter rodentium (strain ICC168)</name>
    <name type="common">Citrobacter freundii biotype 4280</name>
    <dbReference type="NCBI Taxonomy" id="637910"/>
    <lineage>
        <taxon>Bacteria</taxon>
        <taxon>Pseudomonadati</taxon>
        <taxon>Pseudomonadota</taxon>
        <taxon>Gammaproteobacteria</taxon>
        <taxon>Enterobacterales</taxon>
        <taxon>Enterobacteriaceae</taxon>
        <taxon>Citrobacter</taxon>
    </lineage>
</organism>
<name>D2TT14_CITRI</name>
<gene>
    <name evidence="2" type="ordered locus">ROD_10491</name>
</gene>
<evidence type="ECO:0000256" key="1">
    <source>
        <dbReference type="SAM" id="Phobius"/>
    </source>
</evidence>
<proteinExistence type="predicted"/>
<feature type="transmembrane region" description="Helical" evidence="1">
    <location>
        <begin position="20"/>
        <end position="37"/>
    </location>
</feature>
<dbReference type="KEGG" id="cro:ROD_10491"/>
<dbReference type="Proteomes" id="UP000001889">
    <property type="component" value="Chromosome"/>
</dbReference>
<keyword evidence="1" id="KW-0472">Membrane</keyword>
<accession>D2TT14</accession>
<sequence length="38" mass="4548">MSGFVGYTYNYQHLIMLGERRWVIVNLPVLYLFVLVSR</sequence>
<keyword evidence="1" id="KW-1133">Transmembrane helix</keyword>
<evidence type="ECO:0000313" key="2">
    <source>
        <dbReference type="EMBL" id="CBG87827.1"/>
    </source>
</evidence>
<evidence type="ECO:0000313" key="3">
    <source>
        <dbReference type="Proteomes" id="UP000001889"/>
    </source>
</evidence>
<keyword evidence="1" id="KW-0812">Transmembrane</keyword>